<dbReference type="PANTHER" id="PTHR12835:SF5">
    <property type="entry name" value="BIOTIN--PROTEIN LIGASE"/>
    <property type="match status" value="1"/>
</dbReference>
<evidence type="ECO:0000259" key="4">
    <source>
        <dbReference type="PROSITE" id="PS51733"/>
    </source>
</evidence>
<evidence type="ECO:0000256" key="3">
    <source>
        <dbReference type="ARBA" id="ARBA00024227"/>
    </source>
</evidence>
<dbReference type="EC" id="6.3.4.15" evidence="3"/>
<feature type="domain" description="BPL/LPL catalytic" evidence="4">
    <location>
        <begin position="6"/>
        <end position="185"/>
    </location>
</feature>
<proteinExistence type="predicted"/>
<dbReference type="InterPro" id="IPR045864">
    <property type="entry name" value="aa-tRNA-synth_II/BPL/LPL"/>
</dbReference>
<dbReference type="Proteomes" id="UP000702425">
    <property type="component" value="Unassembled WGS sequence"/>
</dbReference>
<dbReference type="Gene3D" id="2.30.30.100">
    <property type="match status" value="1"/>
</dbReference>
<dbReference type="EMBL" id="SRRZ01000065">
    <property type="protein sequence ID" value="NQE35850.1"/>
    <property type="molecule type" value="Genomic_DNA"/>
</dbReference>
<dbReference type="InterPro" id="IPR004143">
    <property type="entry name" value="BPL_LPL_catalytic"/>
</dbReference>
<dbReference type="NCBIfam" id="TIGR00121">
    <property type="entry name" value="birA_ligase"/>
    <property type="match status" value="1"/>
</dbReference>
<evidence type="ECO:0000256" key="2">
    <source>
        <dbReference type="ARBA" id="ARBA00023267"/>
    </source>
</evidence>
<evidence type="ECO:0000313" key="5">
    <source>
        <dbReference type="EMBL" id="NQE35850.1"/>
    </source>
</evidence>
<evidence type="ECO:0000256" key="1">
    <source>
        <dbReference type="ARBA" id="ARBA00022598"/>
    </source>
</evidence>
<keyword evidence="6" id="KW-1185">Reference proteome</keyword>
<dbReference type="InterPro" id="IPR003142">
    <property type="entry name" value="BPL_C"/>
</dbReference>
<dbReference type="Gene3D" id="3.30.930.10">
    <property type="entry name" value="Bira Bifunctional Protein, Domain 2"/>
    <property type="match status" value="1"/>
</dbReference>
<dbReference type="SUPFAM" id="SSF55681">
    <property type="entry name" value="Class II aaRS and biotin synthetases"/>
    <property type="match status" value="1"/>
</dbReference>
<evidence type="ECO:0000313" key="6">
    <source>
        <dbReference type="Proteomes" id="UP000702425"/>
    </source>
</evidence>
<comment type="caution">
    <text evidence="5">The sequence shown here is derived from an EMBL/GenBank/DDBJ whole genome shotgun (WGS) entry which is preliminary data.</text>
</comment>
<protein>
    <recommendedName>
        <fullName evidence="3">biotin--[biotin carboxyl-carrier protein] ligase</fullName>
        <ecNumber evidence="3">6.3.4.15</ecNumber>
    </recommendedName>
</protein>
<dbReference type="PANTHER" id="PTHR12835">
    <property type="entry name" value="BIOTIN PROTEIN LIGASE"/>
    <property type="match status" value="1"/>
</dbReference>
<keyword evidence="1 5" id="KW-0436">Ligase</keyword>
<dbReference type="CDD" id="cd16442">
    <property type="entry name" value="BPL"/>
    <property type="match status" value="1"/>
</dbReference>
<gene>
    <name evidence="5" type="primary">birA</name>
    <name evidence="5" type="ORF">E5S67_03586</name>
</gene>
<keyword evidence="2" id="KW-0092">Biotin</keyword>
<sequence length="266" mass="28700">MPASTEPDRPNLHHWLHSLDTCPSTNSWAIARAAQLHHGDAVFTRRQTSGRGQHGRTWHAPSGVLTVSFVLDNLNPTLLPGLSLAAGLAVIYAIEDLVPDCRDMLRLKWPNDVWIDRHKLAGILCEATNGNVSGKTRAVVGIGLNRCVDFVAAGLDERAIGNAVSLHSIASKVPDELCLLDRLRHYLLELADMFSTTDKPASKSGLALLLPELRRRDALIGCPVAIELSSETICGEAAGIDGSGRLLVCLAGDRIQAFTSGRVRLI</sequence>
<dbReference type="PROSITE" id="PS51733">
    <property type="entry name" value="BPL_LPL_CATALYTIC"/>
    <property type="match status" value="1"/>
</dbReference>
<dbReference type="Pfam" id="PF03099">
    <property type="entry name" value="BPL_LplA_LipB"/>
    <property type="match status" value="1"/>
</dbReference>
<dbReference type="Pfam" id="PF02237">
    <property type="entry name" value="BPL_C"/>
    <property type="match status" value="1"/>
</dbReference>
<dbReference type="InterPro" id="IPR004408">
    <property type="entry name" value="Biotin_CoA_COase_ligase"/>
</dbReference>
<dbReference type="GO" id="GO:0004077">
    <property type="term" value="F:biotin--[biotin carboxyl-carrier protein] ligase activity"/>
    <property type="evidence" value="ECO:0007669"/>
    <property type="project" value="UniProtKB-EC"/>
</dbReference>
<organism evidence="5 6">
    <name type="scientific">Microcoleus asticus IPMA8</name>
    <dbReference type="NCBI Taxonomy" id="2563858"/>
    <lineage>
        <taxon>Bacteria</taxon>
        <taxon>Bacillati</taxon>
        <taxon>Cyanobacteriota</taxon>
        <taxon>Cyanophyceae</taxon>
        <taxon>Oscillatoriophycideae</taxon>
        <taxon>Oscillatoriales</taxon>
        <taxon>Microcoleaceae</taxon>
        <taxon>Microcoleus</taxon>
        <taxon>Microcoleus asticus</taxon>
    </lineage>
</organism>
<reference evidence="5 6" key="1">
    <citation type="journal article" date="2020" name="Sci. Rep.">
        <title>A novel cyanobacterial geosmin producer, revising GeoA distribution and dispersion patterns in Bacteria.</title>
        <authorList>
            <person name="Churro C."/>
            <person name="Semedo-Aguiar A.P."/>
            <person name="Silva A.D."/>
            <person name="Pereira-Leal J.B."/>
            <person name="Leite R.B."/>
        </authorList>
    </citation>
    <scope>NUCLEOTIDE SEQUENCE [LARGE SCALE GENOMIC DNA]</scope>
    <source>
        <strain evidence="5 6">IPMA8</strain>
    </source>
</reference>
<name>A0ABX2D1V6_9CYAN</name>
<accession>A0ABX2D1V6</accession>